<comment type="caution">
    <text evidence="2">The sequence shown here is derived from an EMBL/GenBank/DDBJ whole genome shotgun (WGS) entry which is preliminary data.</text>
</comment>
<proteinExistence type="predicted"/>
<evidence type="ECO:0000256" key="1">
    <source>
        <dbReference type="SAM" id="MobiDB-lite"/>
    </source>
</evidence>
<feature type="compositionally biased region" description="Basic and acidic residues" evidence="1">
    <location>
        <begin position="146"/>
        <end position="155"/>
    </location>
</feature>
<reference evidence="2" key="2">
    <citation type="submission" date="2023-04" db="EMBL/GenBank/DDBJ databases">
        <authorList>
            <person name="Bruccoleri R.E."/>
            <person name="Oakeley E.J."/>
            <person name="Faust A.-M."/>
            <person name="Dessus-Babus S."/>
            <person name="Altorfer M."/>
            <person name="Burckhardt D."/>
            <person name="Oertli M."/>
            <person name="Naumann U."/>
            <person name="Petersen F."/>
            <person name="Wong J."/>
        </authorList>
    </citation>
    <scope>NUCLEOTIDE SEQUENCE</scope>
    <source>
        <strain evidence="2">GSM-AAB239-AS_SAM_17_03QT</strain>
        <tissue evidence="2">Leaf</tissue>
    </source>
</reference>
<sequence>MDPCPFVRVLVGNLSLKLPSSSSCPSPAAAGGGVGVHPSAAPASARSASTTSPTRPPPSPRRRRTLHHRHHPNPNPSRSLPSQPLGPPQALRLLHLLVQVSHQDRHLHRAQGIHLRRQLREAAREGGGARRPRRRGRAPGAAPQRVGDRREEGGRRGQPAPDGAVRAGPEVRVRVRRGARVQPAGVPGAGGTEAAGVHLQVQLPELLLRRPPPQIQISAIGIEHF</sequence>
<feature type="compositionally biased region" description="Basic and acidic residues" evidence="1">
    <location>
        <begin position="118"/>
        <end position="128"/>
    </location>
</feature>
<evidence type="ECO:0000313" key="3">
    <source>
        <dbReference type="Proteomes" id="UP001140949"/>
    </source>
</evidence>
<name>A0AAX6ETD6_IRIPA</name>
<feature type="region of interest" description="Disordered" evidence="1">
    <location>
        <begin position="18"/>
        <end position="87"/>
    </location>
</feature>
<protein>
    <submittedName>
        <fullName evidence="2">Uncharacterized protein</fullName>
    </submittedName>
</protein>
<evidence type="ECO:0000313" key="2">
    <source>
        <dbReference type="EMBL" id="KAJ6807346.1"/>
    </source>
</evidence>
<reference evidence="2" key="1">
    <citation type="journal article" date="2023" name="GigaByte">
        <title>Genome assembly of the bearded iris, Iris pallida Lam.</title>
        <authorList>
            <person name="Bruccoleri R.E."/>
            <person name="Oakeley E.J."/>
            <person name="Faust A.M.E."/>
            <person name="Altorfer M."/>
            <person name="Dessus-Babus S."/>
            <person name="Burckhardt D."/>
            <person name="Oertli M."/>
            <person name="Naumann U."/>
            <person name="Petersen F."/>
            <person name="Wong J."/>
        </authorList>
    </citation>
    <scope>NUCLEOTIDE SEQUENCE</scope>
    <source>
        <strain evidence="2">GSM-AAB239-AS_SAM_17_03QT</strain>
    </source>
</reference>
<dbReference type="AlphaFoldDB" id="A0AAX6ETD6"/>
<feature type="compositionally biased region" description="Basic residues" evidence="1">
    <location>
        <begin position="108"/>
        <end position="117"/>
    </location>
</feature>
<dbReference type="Proteomes" id="UP001140949">
    <property type="component" value="Unassembled WGS sequence"/>
</dbReference>
<organism evidence="2 3">
    <name type="scientific">Iris pallida</name>
    <name type="common">Sweet iris</name>
    <dbReference type="NCBI Taxonomy" id="29817"/>
    <lineage>
        <taxon>Eukaryota</taxon>
        <taxon>Viridiplantae</taxon>
        <taxon>Streptophyta</taxon>
        <taxon>Embryophyta</taxon>
        <taxon>Tracheophyta</taxon>
        <taxon>Spermatophyta</taxon>
        <taxon>Magnoliopsida</taxon>
        <taxon>Liliopsida</taxon>
        <taxon>Asparagales</taxon>
        <taxon>Iridaceae</taxon>
        <taxon>Iridoideae</taxon>
        <taxon>Irideae</taxon>
        <taxon>Iris</taxon>
    </lineage>
</organism>
<feature type="compositionally biased region" description="Basic residues" evidence="1">
    <location>
        <begin position="60"/>
        <end position="72"/>
    </location>
</feature>
<feature type="compositionally biased region" description="Low complexity" evidence="1">
    <location>
        <begin position="19"/>
        <end position="29"/>
    </location>
</feature>
<keyword evidence="3" id="KW-1185">Reference proteome</keyword>
<dbReference type="EMBL" id="JANAVB010034016">
    <property type="protein sequence ID" value="KAJ6807346.1"/>
    <property type="molecule type" value="Genomic_DNA"/>
</dbReference>
<feature type="compositionally biased region" description="Low complexity" evidence="1">
    <location>
        <begin position="36"/>
        <end position="53"/>
    </location>
</feature>
<accession>A0AAX6ETD6</accession>
<feature type="region of interest" description="Disordered" evidence="1">
    <location>
        <begin position="108"/>
        <end position="168"/>
    </location>
</feature>
<gene>
    <name evidence="2" type="ORF">M6B38_172150</name>
</gene>